<dbReference type="EMBL" id="JALXKZ020000003">
    <property type="protein sequence ID" value="MCV7628289.1"/>
    <property type="molecule type" value="Genomic_DNA"/>
</dbReference>
<reference evidence="2" key="1">
    <citation type="submission" date="2023-06" db="EMBL/GenBank/DDBJ databases">
        <title>lsaBGC provides a comprehensive framework for evolutionary analysis of biosynthetic gene clusters within focal taxa.</title>
        <authorList>
            <person name="Salamzade R."/>
            <person name="Sandstrom S."/>
            <person name="Kalan L.R."/>
        </authorList>
    </citation>
    <scope>NUCLEOTIDE SEQUENCE</scope>
    <source>
        <strain evidence="2">P3-SID899</strain>
    </source>
</reference>
<evidence type="ECO:0000313" key="3">
    <source>
        <dbReference type="Proteomes" id="UP001205867"/>
    </source>
</evidence>
<feature type="compositionally biased region" description="Basic residues" evidence="1">
    <location>
        <begin position="138"/>
        <end position="150"/>
    </location>
</feature>
<feature type="compositionally biased region" description="Basic and acidic residues" evidence="1">
    <location>
        <begin position="151"/>
        <end position="178"/>
    </location>
</feature>
<organism evidence="2 3">
    <name type="scientific">Micrococcus luteus</name>
    <name type="common">Micrococcus lysodeikticus</name>
    <dbReference type="NCBI Taxonomy" id="1270"/>
    <lineage>
        <taxon>Bacteria</taxon>
        <taxon>Bacillati</taxon>
        <taxon>Actinomycetota</taxon>
        <taxon>Actinomycetes</taxon>
        <taxon>Micrococcales</taxon>
        <taxon>Micrococcaceae</taxon>
        <taxon>Micrococcus</taxon>
    </lineage>
</organism>
<dbReference type="Proteomes" id="UP001205867">
    <property type="component" value="Unassembled WGS sequence"/>
</dbReference>
<accession>A0AAP3AFM8</accession>
<dbReference type="AlphaFoldDB" id="A0AAP3AFM8"/>
<proteinExistence type="predicted"/>
<gene>
    <name evidence="2" type="ORF">M3A82_002870</name>
</gene>
<feature type="region of interest" description="Disordered" evidence="1">
    <location>
        <begin position="132"/>
        <end position="178"/>
    </location>
</feature>
<evidence type="ECO:0000256" key="1">
    <source>
        <dbReference type="SAM" id="MobiDB-lite"/>
    </source>
</evidence>
<protein>
    <submittedName>
        <fullName evidence="2">Uncharacterized protein</fullName>
    </submittedName>
</protein>
<comment type="caution">
    <text evidence="2">The sequence shown here is derived from an EMBL/GenBank/DDBJ whole genome shotgun (WGS) entry which is preliminary data.</text>
</comment>
<name>A0AAP3AFM8_MICLU</name>
<evidence type="ECO:0000313" key="2">
    <source>
        <dbReference type="EMBL" id="MCV7628289.1"/>
    </source>
</evidence>
<dbReference type="RefSeq" id="WP_206397954.1">
    <property type="nucleotide sequence ID" value="NZ_JAFDOZ010000041.1"/>
</dbReference>
<sequence length="411" mass="42899">MARKTLHDEIQHDGGANAFVARQAENLRHWAAPKVESTRAWSEVAAAYGLIGGSAAAEEGRRKAQDAKKEYGPVVERGARKAGEAVAHQYGLLAPAVAKGVDTVQDFLEHLQAQAQDAGHEVQQQFAAARKDAEKAAKKGRRRGGRKAKQLRRDGRQAAKGLRKDAKKAAKGARKDAQRSAALFSDRAGQAKDAAAAGGLTLAGLLATGLSALQEQGGKVAPQVQARLADAGDYAQRRKEEVLPVAAARLADGAAHARKTAHDVEVPDALEQALIKLTGDKAIVKRLRKGAEQYAGAAEKDLNRAAGRRASRSGGRAWIVAGMAAAAAGAGYALWRLTKPVQDPWTAPVPGPITANIPVVEANNPYAQQQKVVAEAGSAAAGQGVRVDTAAPDPVAAANAKVLGVQPGQQR</sequence>